<dbReference type="CDD" id="cd01994">
    <property type="entry name" value="AANH_PF0828-like"/>
    <property type="match status" value="1"/>
</dbReference>
<evidence type="ECO:0000313" key="3">
    <source>
        <dbReference type="Proteomes" id="UP001253848"/>
    </source>
</evidence>
<dbReference type="Pfam" id="PF01902">
    <property type="entry name" value="Diphthami_syn_2"/>
    <property type="match status" value="1"/>
</dbReference>
<dbReference type="NCBIfam" id="TIGR00290">
    <property type="entry name" value="MJ0570_dom"/>
    <property type="match status" value="1"/>
</dbReference>
<protein>
    <submittedName>
        <fullName evidence="2">Diphthine--ammonia ligase</fullName>
        <ecNumber evidence="2">6.3.1.14</ecNumber>
    </submittedName>
</protein>
<dbReference type="InterPro" id="IPR014729">
    <property type="entry name" value="Rossmann-like_a/b/a_fold"/>
</dbReference>
<keyword evidence="2" id="KW-0436">Ligase</keyword>
<organism evidence="2 3">
    <name type="scientific">Autumnicola psychrophila</name>
    <dbReference type="NCBI Taxonomy" id="3075592"/>
    <lineage>
        <taxon>Bacteria</taxon>
        <taxon>Pseudomonadati</taxon>
        <taxon>Bacteroidota</taxon>
        <taxon>Flavobacteriia</taxon>
        <taxon>Flavobacteriales</taxon>
        <taxon>Flavobacteriaceae</taxon>
        <taxon>Autumnicola</taxon>
    </lineage>
</organism>
<comment type="caution">
    <text evidence="2">The sequence shown here is derived from an EMBL/GenBank/DDBJ whole genome shotgun (WGS) entry which is preliminary data.</text>
</comment>
<evidence type="ECO:0000259" key="1">
    <source>
        <dbReference type="Pfam" id="PF01902"/>
    </source>
</evidence>
<dbReference type="Gene3D" id="3.40.50.620">
    <property type="entry name" value="HUPs"/>
    <property type="match status" value="1"/>
</dbReference>
<reference evidence="2 3" key="1">
    <citation type="submission" date="2023-09" db="EMBL/GenBank/DDBJ databases">
        <authorList>
            <person name="Rey-Velasco X."/>
        </authorList>
    </citation>
    <scope>NUCLEOTIDE SEQUENCE [LARGE SCALE GENOMIC DNA]</scope>
    <source>
        <strain evidence="2 3">F225</strain>
    </source>
</reference>
<dbReference type="EMBL" id="JAVRHN010000003">
    <property type="protein sequence ID" value="MDT0685814.1"/>
    <property type="molecule type" value="Genomic_DNA"/>
</dbReference>
<keyword evidence="3" id="KW-1185">Reference proteome</keyword>
<dbReference type="InterPro" id="IPR002761">
    <property type="entry name" value="Diphthami_syn_dom"/>
</dbReference>
<dbReference type="InterPro" id="IPR030662">
    <property type="entry name" value="DPH6/MJ0570"/>
</dbReference>
<sequence length="241" mass="27869">MKKAYLNWSSGKDSALALYKLQQQKEYAVEKLVTTINTDVDRVSMHGLRNELLFQQAQNMGLPLQVIALNGAVSMQEYNSKMQETTEGLIKEGFKYSIFGDIFLEDLRNYREEQLEKVGLKGVYPLWKKDTSKLIQEFLLLNFKAIVVCVNAKILDKSFCGRIIDQAFVDDLPEGVDPCGENGEFHTFVFDGPIFNNPVKFEIGERVEKSYPQKRNKEDNCFSDDDRTWDSRFWYCDLLPK</sequence>
<proteinExistence type="predicted"/>
<dbReference type="Proteomes" id="UP001253848">
    <property type="component" value="Unassembled WGS sequence"/>
</dbReference>
<dbReference type="GO" id="GO:0017178">
    <property type="term" value="F:diphthine-ammonia ligase activity"/>
    <property type="evidence" value="ECO:0007669"/>
    <property type="project" value="UniProtKB-EC"/>
</dbReference>
<accession>A0ABU3DQJ5</accession>
<name>A0ABU3DQJ5_9FLAO</name>
<dbReference type="PIRSF" id="PIRSF039123">
    <property type="entry name" value="Diphthamide_synthase"/>
    <property type="match status" value="1"/>
</dbReference>
<dbReference type="RefSeq" id="WP_311499222.1">
    <property type="nucleotide sequence ID" value="NZ_JAVRHN010000003.1"/>
</dbReference>
<dbReference type="EC" id="6.3.1.14" evidence="2"/>
<gene>
    <name evidence="2" type="ORF">RM541_05530</name>
</gene>
<dbReference type="Gene3D" id="3.90.1490.10">
    <property type="entry name" value="putative n-type atp pyrophosphatase, domain 2"/>
    <property type="match status" value="1"/>
</dbReference>
<dbReference type="SUPFAM" id="SSF52402">
    <property type="entry name" value="Adenine nucleotide alpha hydrolases-like"/>
    <property type="match status" value="1"/>
</dbReference>
<feature type="domain" description="Diphthamide synthase" evidence="1">
    <location>
        <begin position="3"/>
        <end position="203"/>
    </location>
</feature>
<evidence type="ECO:0000313" key="2">
    <source>
        <dbReference type="EMBL" id="MDT0685814.1"/>
    </source>
</evidence>